<dbReference type="EMBL" id="LR134516">
    <property type="protein sequence ID" value="VEJ21364.1"/>
    <property type="molecule type" value="Genomic_DNA"/>
</dbReference>
<dbReference type="EC" id="1.1.1.-" evidence="5"/>
<dbReference type="RefSeq" id="WP_085389611.1">
    <property type="nucleotide sequence ID" value="NZ_LR134440.1"/>
</dbReference>
<evidence type="ECO:0000313" key="6">
    <source>
        <dbReference type="Proteomes" id="UP000268229"/>
    </source>
</evidence>
<evidence type="ECO:0000256" key="4">
    <source>
        <dbReference type="ARBA" id="ARBA00023002"/>
    </source>
</evidence>
<dbReference type="Proteomes" id="UP000268229">
    <property type="component" value="Chromosome"/>
</dbReference>
<keyword evidence="4 5" id="KW-0560">Oxidoreductase</keyword>
<dbReference type="Pfam" id="PF00106">
    <property type="entry name" value="adh_short"/>
    <property type="match status" value="1"/>
</dbReference>
<dbReference type="SUPFAM" id="SSF51735">
    <property type="entry name" value="NAD(P)-binding Rossmann-fold domains"/>
    <property type="match status" value="1"/>
</dbReference>
<dbReference type="OrthoDB" id="9794387at2"/>
<protein>
    <submittedName>
        <fullName evidence="5">Oxidoreductase</fullName>
        <ecNumber evidence="5">1.1.1.-</ecNumber>
    </submittedName>
</protein>
<keyword evidence="6" id="KW-1185">Reference proteome</keyword>
<dbReference type="Gene3D" id="3.40.50.720">
    <property type="entry name" value="NAD(P)-binding Rossmann-like Domain"/>
    <property type="match status" value="1"/>
</dbReference>
<dbReference type="InterPro" id="IPR051721">
    <property type="entry name" value="Biopterin_syn/organic_redct"/>
</dbReference>
<dbReference type="PRINTS" id="PR00081">
    <property type="entry name" value="GDHRDH"/>
</dbReference>
<proteinExistence type="predicted"/>
<dbReference type="STRING" id="326522.BWD08_02575"/>
<gene>
    <name evidence="5" type="primary">yueD</name>
    <name evidence="5" type="ORF">NCTC12227_01095</name>
</gene>
<evidence type="ECO:0000313" key="5">
    <source>
        <dbReference type="EMBL" id="VEJ21364.1"/>
    </source>
</evidence>
<dbReference type="GO" id="GO:0005737">
    <property type="term" value="C:cytoplasm"/>
    <property type="evidence" value="ECO:0007669"/>
    <property type="project" value="UniProtKB-SubCell"/>
</dbReference>
<dbReference type="GO" id="GO:0006729">
    <property type="term" value="P:tetrahydrobiopterin biosynthetic process"/>
    <property type="evidence" value="ECO:0007669"/>
    <property type="project" value="TreeGrafter"/>
</dbReference>
<name>A0A1X3CKS6_9NEIS</name>
<evidence type="ECO:0000256" key="2">
    <source>
        <dbReference type="ARBA" id="ARBA00022490"/>
    </source>
</evidence>
<sequence>MNTKIIISGHSGGLGRALAEHYLKKGCAVLGLARRQVDLRPSEKLLQHAIDLGDSKAIIHLLSDGLLDNFIDGADEIILINNAAVVAPNAVAGMQNPVEIAAAVSLNVTAPLLLSNHLIARKPAHSFLKIVHIGSGAGRNAYAGWSVYGATKAALDHHARCIAAEQHADIKTVCIAPGVVDTDMQAEIRAAEAGVFPMLRQFQDLKTQGGLSSAADTAARIAAMIAGEDFGSETLDDIRRH</sequence>
<reference evidence="5 6" key="1">
    <citation type="submission" date="2018-12" db="EMBL/GenBank/DDBJ databases">
        <authorList>
            <consortium name="Pathogen Informatics"/>
        </authorList>
    </citation>
    <scope>NUCLEOTIDE SEQUENCE [LARGE SCALE GENOMIC DNA]</scope>
    <source>
        <strain evidence="5 6">NCTC12227</strain>
    </source>
</reference>
<keyword evidence="3" id="KW-0521">NADP</keyword>
<organism evidence="5 6">
    <name type="scientific">Neisseria animaloris</name>
    <dbReference type="NCBI Taxonomy" id="326522"/>
    <lineage>
        <taxon>Bacteria</taxon>
        <taxon>Pseudomonadati</taxon>
        <taxon>Pseudomonadota</taxon>
        <taxon>Betaproteobacteria</taxon>
        <taxon>Neisseriales</taxon>
        <taxon>Neisseriaceae</taxon>
        <taxon>Neisseria</taxon>
    </lineage>
</organism>
<comment type="subcellular location">
    <subcellularLocation>
        <location evidence="1">Cytoplasm</location>
    </subcellularLocation>
</comment>
<dbReference type="AlphaFoldDB" id="A0A1X3CKS6"/>
<dbReference type="PANTHER" id="PTHR44085">
    <property type="entry name" value="SEPIAPTERIN REDUCTASE"/>
    <property type="match status" value="1"/>
</dbReference>
<evidence type="ECO:0000256" key="3">
    <source>
        <dbReference type="ARBA" id="ARBA00022857"/>
    </source>
</evidence>
<keyword evidence="2" id="KW-0963">Cytoplasm</keyword>
<dbReference type="GO" id="GO:0004757">
    <property type="term" value="F:sepiapterin reductase (NADP+) activity"/>
    <property type="evidence" value="ECO:0007669"/>
    <property type="project" value="TreeGrafter"/>
</dbReference>
<dbReference type="PANTHER" id="PTHR44085:SF2">
    <property type="entry name" value="SEPIAPTERIN REDUCTASE"/>
    <property type="match status" value="1"/>
</dbReference>
<dbReference type="InterPro" id="IPR002347">
    <property type="entry name" value="SDR_fam"/>
</dbReference>
<accession>A0A1X3CKS6</accession>
<evidence type="ECO:0000256" key="1">
    <source>
        <dbReference type="ARBA" id="ARBA00004496"/>
    </source>
</evidence>
<dbReference type="KEGG" id="nani:NCTC12227_01095"/>
<dbReference type="InterPro" id="IPR036291">
    <property type="entry name" value="NAD(P)-bd_dom_sf"/>
</dbReference>